<keyword evidence="3" id="KW-1185">Reference proteome</keyword>
<evidence type="ECO:0000313" key="3">
    <source>
        <dbReference type="Proteomes" id="UP000198406"/>
    </source>
</evidence>
<organism evidence="2 3">
    <name type="scientific">Fistulifera solaris</name>
    <name type="common">Oleaginous diatom</name>
    <dbReference type="NCBI Taxonomy" id="1519565"/>
    <lineage>
        <taxon>Eukaryota</taxon>
        <taxon>Sar</taxon>
        <taxon>Stramenopiles</taxon>
        <taxon>Ochrophyta</taxon>
        <taxon>Bacillariophyta</taxon>
        <taxon>Bacillariophyceae</taxon>
        <taxon>Bacillariophycidae</taxon>
        <taxon>Naviculales</taxon>
        <taxon>Naviculaceae</taxon>
        <taxon>Fistulifera</taxon>
    </lineage>
</organism>
<dbReference type="EMBL" id="BDSP01000096">
    <property type="protein sequence ID" value="GAX15734.1"/>
    <property type="molecule type" value="Genomic_DNA"/>
</dbReference>
<dbReference type="InParanoid" id="A0A1Z5JP09"/>
<dbReference type="AlphaFoldDB" id="A0A1Z5JP09"/>
<comment type="caution">
    <text evidence="2">The sequence shown here is derived from an EMBL/GenBank/DDBJ whole genome shotgun (WGS) entry which is preliminary data.</text>
</comment>
<feature type="compositionally biased region" description="Basic and acidic residues" evidence="1">
    <location>
        <begin position="571"/>
        <end position="582"/>
    </location>
</feature>
<proteinExistence type="predicted"/>
<name>A0A1Z5JP09_FISSO</name>
<feature type="compositionally biased region" description="Low complexity" evidence="1">
    <location>
        <begin position="654"/>
        <end position="674"/>
    </location>
</feature>
<feature type="compositionally biased region" description="Polar residues" evidence="1">
    <location>
        <begin position="320"/>
        <end position="335"/>
    </location>
</feature>
<dbReference type="OrthoDB" id="49588at2759"/>
<feature type="region of interest" description="Disordered" evidence="1">
    <location>
        <begin position="635"/>
        <end position="711"/>
    </location>
</feature>
<reference evidence="2 3" key="1">
    <citation type="journal article" date="2015" name="Plant Cell">
        <title>Oil accumulation by the oleaginous diatom Fistulifera solaris as revealed by the genome and transcriptome.</title>
        <authorList>
            <person name="Tanaka T."/>
            <person name="Maeda Y."/>
            <person name="Veluchamy A."/>
            <person name="Tanaka M."/>
            <person name="Abida H."/>
            <person name="Marechal E."/>
            <person name="Bowler C."/>
            <person name="Muto M."/>
            <person name="Sunaga Y."/>
            <person name="Tanaka M."/>
            <person name="Yoshino T."/>
            <person name="Taniguchi T."/>
            <person name="Fukuda Y."/>
            <person name="Nemoto M."/>
            <person name="Matsumoto M."/>
            <person name="Wong P.S."/>
            <person name="Aburatani S."/>
            <person name="Fujibuchi W."/>
        </authorList>
    </citation>
    <scope>NUCLEOTIDE SEQUENCE [LARGE SCALE GENOMIC DNA]</scope>
    <source>
        <strain evidence="2 3">JPCC DA0580</strain>
    </source>
</reference>
<dbReference type="PANTHER" id="PTHR35213:SF3">
    <property type="entry name" value="MYB-LIKE DOMAIN-CONTAINING PROTEIN"/>
    <property type="match status" value="1"/>
</dbReference>
<dbReference type="PANTHER" id="PTHR35213">
    <property type="entry name" value="RING-TYPE DOMAIN-CONTAINING PROTEIN-RELATED"/>
    <property type="match status" value="1"/>
</dbReference>
<feature type="region of interest" description="Disordered" evidence="1">
    <location>
        <begin position="320"/>
        <end position="340"/>
    </location>
</feature>
<protein>
    <submittedName>
        <fullName evidence="2">Uncharacterized protein</fullName>
    </submittedName>
</protein>
<feature type="region of interest" description="Disordered" evidence="1">
    <location>
        <begin position="30"/>
        <end position="50"/>
    </location>
</feature>
<gene>
    <name evidence="2" type="ORF">FisN_3Lh172</name>
</gene>
<dbReference type="Proteomes" id="UP000198406">
    <property type="component" value="Unassembled WGS sequence"/>
</dbReference>
<feature type="compositionally biased region" description="Basic and acidic residues" evidence="1">
    <location>
        <begin position="685"/>
        <end position="711"/>
    </location>
</feature>
<feature type="region of interest" description="Disordered" evidence="1">
    <location>
        <begin position="563"/>
        <end position="605"/>
    </location>
</feature>
<feature type="compositionally biased region" description="Polar residues" evidence="1">
    <location>
        <begin position="637"/>
        <end position="647"/>
    </location>
</feature>
<evidence type="ECO:0000256" key="1">
    <source>
        <dbReference type="SAM" id="MobiDB-lite"/>
    </source>
</evidence>
<accession>A0A1Z5JP09</accession>
<feature type="compositionally biased region" description="Polar residues" evidence="1">
    <location>
        <begin position="585"/>
        <end position="605"/>
    </location>
</feature>
<feature type="region of interest" description="Disordered" evidence="1">
    <location>
        <begin position="394"/>
        <end position="422"/>
    </location>
</feature>
<sequence>MQNNNSQSRDTRQSSDCMPVRVQDNDMNVSSNAAQPQTSRGPITATSQNSSSCSNIQALQQQQLQILAACNAATACASHQLQTQGSNNGTLVTSNLPSIAPNSSVASAPIPPAFMMNYLMAVSAMGFPSGLGAGMNPSFPLTALASAHKPKPVPHTPGVFLHCSLRSGKWIEEEEKYAALLIELFEKGKIPQCENGSTLRSFLSQKLHCPKMRISKKYAGRGIGKLVYTDKSKVVMTSEEETEHMSLVAKVLEAQEKFHQAALPSQNASTATMNGFGSLSAPSLIPGLPPTPSSNLGTPFTPIQPSLPISAQKSSFIASQVSSDAPKNTSPTAIFTEQKDVSSEEAAKTLLEESAKLLRQSFLAAFYQSDAPNSILNAQNGLEVKSEVPCSTTLESSQPLVAKTNDSQTSSKPGKRIGQSSESLHLAPPFDLSVSSTSLTKQKGEQSIPSALTSRSYNDFPFITGNSHLLAGNVSAIGVYNLSSPDASKRAARSNASSNPLFTAESYAMFAVESAMEASQHDAYLPCSRIYSGTGDDQQCQIVLRSNSIDNIDGVVNLLAKQSTQKQQEVPLEKGELRDSKSHGALSTESSSHGAGSYEGKTSYSTLSMQRDPGYTATYEAMNFKPAYVSASERSCYPSTESESFSALESLRGSTNSENTESSPSDGGSSSESSDCGHSVRRKRDHTEGEPSTKLPIRDAKRTRKEFAMIK</sequence>
<evidence type="ECO:0000313" key="2">
    <source>
        <dbReference type="EMBL" id="GAX15734.1"/>
    </source>
</evidence>